<keyword evidence="3" id="KW-1185">Reference proteome</keyword>
<dbReference type="Proteomes" id="UP000199518">
    <property type="component" value="Unassembled WGS sequence"/>
</dbReference>
<proteinExistence type="predicted"/>
<feature type="compositionally biased region" description="Polar residues" evidence="1">
    <location>
        <begin position="63"/>
        <end position="77"/>
    </location>
</feature>
<evidence type="ECO:0000313" key="2">
    <source>
        <dbReference type="EMBL" id="SFI77901.1"/>
    </source>
</evidence>
<feature type="region of interest" description="Disordered" evidence="1">
    <location>
        <begin position="32"/>
        <end position="100"/>
    </location>
</feature>
<reference evidence="3" key="1">
    <citation type="submission" date="2016-10" db="EMBL/GenBank/DDBJ databases">
        <authorList>
            <person name="Varghese N."/>
            <person name="Submissions S."/>
        </authorList>
    </citation>
    <scope>NUCLEOTIDE SEQUENCE [LARGE SCALE GENOMIC DNA]</scope>
    <source>
        <strain evidence="3">DSM 26348</strain>
    </source>
</reference>
<sequence length="123" mass="13624">MRPEYYRNRLSMNFGTLNPGLFLFGSVVYNHRQNPPMMDGPVQGGSGDSLPPEAVMKPPRNTPKPSSSGALEPQSGSAAEAQVQPETRQQRLERIRREIQAGTYETPEKLEAAIERMLGVLVD</sequence>
<evidence type="ECO:0000256" key="1">
    <source>
        <dbReference type="SAM" id="MobiDB-lite"/>
    </source>
</evidence>
<name>A0A1I3KZE8_9PLAN</name>
<dbReference type="RefSeq" id="WP_092051855.1">
    <property type="nucleotide sequence ID" value="NZ_FOQD01000012.1"/>
</dbReference>
<feature type="compositionally biased region" description="Basic and acidic residues" evidence="1">
    <location>
        <begin position="88"/>
        <end position="99"/>
    </location>
</feature>
<evidence type="ECO:0000313" key="3">
    <source>
        <dbReference type="Proteomes" id="UP000199518"/>
    </source>
</evidence>
<gene>
    <name evidence="2" type="ORF">SAMN05421753_11292</name>
</gene>
<dbReference type="EMBL" id="FOQD01000012">
    <property type="protein sequence ID" value="SFI77901.1"/>
    <property type="molecule type" value="Genomic_DNA"/>
</dbReference>
<protein>
    <submittedName>
        <fullName evidence="2">Anti-sigma-28 factor, FlgM</fullName>
    </submittedName>
</protein>
<dbReference type="STRING" id="1576369.SAMN05421753_11292"/>
<organism evidence="2 3">
    <name type="scientific">Planctomicrobium piriforme</name>
    <dbReference type="NCBI Taxonomy" id="1576369"/>
    <lineage>
        <taxon>Bacteria</taxon>
        <taxon>Pseudomonadati</taxon>
        <taxon>Planctomycetota</taxon>
        <taxon>Planctomycetia</taxon>
        <taxon>Planctomycetales</taxon>
        <taxon>Planctomycetaceae</taxon>
        <taxon>Planctomicrobium</taxon>
    </lineage>
</organism>
<dbReference type="AlphaFoldDB" id="A0A1I3KZE8"/>
<accession>A0A1I3KZE8</accession>